<proteinExistence type="inferred from homology"/>
<dbReference type="PANTHER" id="PTHR33376">
    <property type="match status" value="1"/>
</dbReference>
<evidence type="ECO:0000256" key="4">
    <source>
        <dbReference type="SAM" id="SignalP"/>
    </source>
</evidence>
<evidence type="ECO:0000256" key="2">
    <source>
        <dbReference type="ARBA" id="ARBA00022448"/>
    </source>
</evidence>
<dbReference type="CDD" id="cd13666">
    <property type="entry name" value="PBP2_TRAP_DctP_like_1"/>
    <property type="match status" value="1"/>
</dbReference>
<feature type="chain" id="PRO_5035186547" evidence="4">
    <location>
        <begin position="25"/>
        <end position="379"/>
    </location>
</feature>
<evidence type="ECO:0000313" key="5">
    <source>
        <dbReference type="EMBL" id="MBP0439497.1"/>
    </source>
</evidence>
<comment type="similarity">
    <text evidence="1">Belongs to the bacterial solute-binding protein 7 family.</text>
</comment>
<dbReference type="InterPro" id="IPR018389">
    <property type="entry name" value="DctP_fam"/>
</dbReference>
<evidence type="ECO:0000256" key="1">
    <source>
        <dbReference type="ARBA" id="ARBA00009023"/>
    </source>
</evidence>
<feature type="signal peptide" evidence="4">
    <location>
        <begin position="1"/>
        <end position="24"/>
    </location>
</feature>
<dbReference type="GO" id="GO:0055085">
    <property type="term" value="P:transmembrane transport"/>
    <property type="evidence" value="ECO:0007669"/>
    <property type="project" value="InterPro"/>
</dbReference>
<dbReference type="EMBL" id="JAGIYY010000003">
    <property type="protein sequence ID" value="MBP0439497.1"/>
    <property type="molecule type" value="Genomic_DNA"/>
</dbReference>
<comment type="caution">
    <text evidence="5">The sequence shown here is derived from an EMBL/GenBank/DDBJ whole genome shotgun (WGS) entry which is preliminary data.</text>
</comment>
<dbReference type="SUPFAM" id="SSF53850">
    <property type="entry name" value="Periplasmic binding protein-like II"/>
    <property type="match status" value="1"/>
</dbReference>
<sequence>MNRSLKALIAGASLLALGGVAAQAAELSFAGGWPPNSKPTATLEQFAADVKEYSGGEVTVRVFPLSLLSFAEANAGVRDGLADMTGNLTAYFPAEYPNLNMLAEFSELVELEEFSGELSSIAFTGAITEYVMLNCADCQKEVGNQNQVYLGAASTTSYVLQCVVPLNSVADLKGKRIRAAGAYWARWAEAVGAVPVSMSVNETLEGLNQGVVDCTASNTADFVNFGFIDVVDYVYVGLPGAQFNVPFTINKETWNGLSDDAKKAMMRASAELSANMAWVYIQEGREGRERAPSKNIQYVDAPQDMIQMNRDFIAADKDAVASIYKDRFNITSGTEAATAINDLLGKWTELTKNVSGAEELGELYWNEVFSKVDLATYGS</sequence>
<dbReference type="Proteomes" id="UP000666240">
    <property type="component" value="Unassembled WGS sequence"/>
</dbReference>
<dbReference type="RefSeq" id="WP_209335494.1">
    <property type="nucleotide sequence ID" value="NZ_JAGIYY010000003.1"/>
</dbReference>
<dbReference type="Gene3D" id="3.40.190.170">
    <property type="entry name" value="Bacterial extracellular solute-binding protein, family 7"/>
    <property type="match status" value="1"/>
</dbReference>
<reference evidence="5" key="1">
    <citation type="submission" date="2021-03" db="EMBL/GenBank/DDBJ databases">
        <title>Genome sequencing and assembly of Tianweitania sediminis.</title>
        <authorList>
            <person name="Chhetri G."/>
        </authorList>
    </citation>
    <scope>NUCLEOTIDE SEQUENCE</scope>
    <source>
        <strain evidence="5">Z8</strain>
    </source>
</reference>
<dbReference type="InterPro" id="IPR038404">
    <property type="entry name" value="TRAP_DctP_sf"/>
</dbReference>
<dbReference type="PANTHER" id="PTHR33376:SF7">
    <property type="entry name" value="C4-DICARBOXYLATE-BINDING PROTEIN DCTB"/>
    <property type="match status" value="1"/>
</dbReference>
<keyword evidence="6" id="KW-1185">Reference proteome</keyword>
<evidence type="ECO:0000256" key="3">
    <source>
        <dbReference type="ARBA" id="ARBA00022729"/>
    </source>
</evidence>
<keyword evidence="3 4" id="KW-0732">Signal</keyword>
<name>A0A8J7R7F1_9HYPH</name>
<dbReference type="AlphaFoldDB" id="A0A8J7R7F1"/>
<dbReference type="Pfam" id="PF03480">
    <property type="entry name" value="DctP"/>
    <property type="match status" value="1"/>
</dbReference>
<protein>
    <submittedName>
        <fullName evidence="5">C4-dicarboxylate TRAP transporter substrate-binding protein</fullName>
    </submittedName>
</protein>
<accession>A0A8J7R7F1</accession>
<gene>
    <name evidence="5" type="ORF">J5Y06_12620</name>
</gene>
<keyword evidence="2" id="KW-0813">Transport</keyword>
<dbReference type="NCBIfam" id="NF037995">
    <property type="entry name" value="TRAP_S1"/>
    <property type="match status" value="1"/>
</dbReference>
<organism evidence="5 6">
    <name type="scientific">Tianweitania sediminis</name>
    <dbReference type="NCBI Taxonomy" id="1502156"/>
    <lineage>
        <taxon>Bacteria</taxon>
        <taxon>Pseudomonadati</taxon>
        <taxon>Pseudomonadota</taxon>
        <taxon>Alphaproteobacteria</taxon>
        <taxon>Hyphomicrobiales</taxon>
        <taxon>Phyllobacteriaceae</taxon>
        <taxon>Tianweitania</taxon>
    </lineage>
</organism>
<evidence type="ECO:0000313" key="6">
    <source>
        <dbReference type="Proteomes" id="UP000666240"/>
    </source>
</evidence>